<accession>A0ABR1DUJ8</accession>
<dbReference type="Proteomes" id="UP001303046">
    <property type="component" value="Unassembled WGS sequence"/>
</dbReference>
<dbReference type="EMBL" id="JAVFWL010000005">
    <property type="protein sequence ID" value="KAK6753863.1"/>
    <property type="molecule type" value="Genomic_DNA"/>
</dbReference>
<reference evidence="1 2" key="1">
    <citation type="submission" date="2023-08" db="EMBL/GenBank/DDBJ databases">
        <title>A Necator americanus chromosomal reference genome.</title>
        <authorList>
            <person name="Ilik V."/>
            <person name="Petrzelkova K.J."/>
            <person name="Pardy F."/>
            <person name="Fuh T."/>
            <person name="Niatou-Singa F.S."/>
            <person name="Gouil Q."/>
            <person name="Baker L."/>
            <person name="Ritchie M.E."/>
            <person name="Jex A.R."/>
            <person name="Gazzola D."/>
            <person name="Li H."/>
            <person name="Toshio Fujiwara R."/>
            <person name="Zhan B."/>
            <person name="Aroian R.V."/>
            <person name="Pafco B."/>
            <person name="Schwarz E.M."/>
        </authorList>
    </citation>
    <scope>NUCLEOTIDE SEQUENCE [LARGE SCALE GENOMIC DNA]</scope>
    <source>
        <strain evidence="1 2">Aroian</strain>
        <tissue evidence="1">Whole animal</tissue>
    </source>
</reference>
<organism evidence="1 2">
    <name type="scientific">Necator americanus</name>
    <name type="common">Human hookworm</name>
    <dbReference type="NCBI Taxonomy" id="51031"/>
    <lineage>
        <taxon>Eukaryota</taxon>
        <taxon>Metazoa</taxon>
        <taxon>Ecdysozoa</taxon>
        <taxon>Nematoda</taxon>
        <taxon>Chromadorea</taxon>
        <taxon>Rhabditida</taxon>
        <taxon>Rhabditina</taxon>
        <taxon>Rhabditomorpha</taxon>
        <taxon>Strongyloidea</taxon>
        <taxon>Ancylostomatidae</taxon>
        <taxon>Bunostominae</taxon>
        <taxon>Necator</taxon>
    </lineage>
</organism>
<evidence type="ECO:0000313" key="1">
    <source>
        <dbReference type="EMBL" id="KAK6753863.1"/>
    </source>
</evidence>
<name>A0ABR1DUJ8_NECAM</name>
<sequence>MMLFVSHAKGGTTGLLWHAIGTNGRITGARSTSSKINGSQGDQGDQVPLHNVREDGHVIPEVLPFEVQNAIMPVKNSVKTTSPKPGHLKYLLIITLARLFTCYPSEFNGPRQWKTTKTVLLYRRETHETLATIAQSAYCLSSTSSSQE</sequence>
<gene>
    <name evidence="1" type="primary">Necator_chrV.g17863</name>
    <name evidence="1" type="ORF">RB195_013073</name>
</gene>
<protein>
    <submittedName>
        <fullName evidence="1">Uncharacterized protein</fullName>
    </submittedName>
</protein>
<comment type="caution">
    <text evidence="1">The sequence shown here is derived from an EMBL/GenBank/DDBJ whole genome shotgun (WGS) entry which is preliminary data.</text>
</comment>
<proteinExistence type="predicted"/>
<evidence type="ECO:0000313" key="2">
    <source>
        <dbReference type="Proteomes" id="UP001303046"/>
    </source>
</evidence>
<keyword evidence="2" id="KW-1185">Reference proteome</keyword>